<dbReference type="AlphaFoldDB" id="A0A2T2WFB2"/>
<sequence>MTTEFATYREILERVPHVRRAEIVEDGLGGFRVQVVSQSLQSPRHVVREIVSLLRMSGWHDIAPENVVVVQIQQEDEPRTNWGRLQIAGFAVTYGDSGYEANCRLSHGQKLYEGLAVAPSSLEAVARATVAAVNETLGQVSGLYLIEARHLSIAGVPLILAVVGDRDGDVMAGNAIHRDAPPEEVMIRAVLDAINRRFVVYTGQKV</sequence>
<dbReference type="EMBL" id="PXYV01000047">
    <property type="protein sequence ID" value="PSR20924.1"/>
    <property type="molecule type" value="Genomic_DNA"/>
</dbReference>
<evidence type="ECO:0000313" key="1">
    <source>
        <dbReference type="EMBL" id="PSR20924.1"/>
    </source>
</evidence>
<comment type="caution">
    <text evidence="1">The sequence shown here is derived from an EMBL/GenBank/DDBJ whole genome shotgun (WGS) entry which is preliminary data.</text>
</comment>
<accession>A0A2T2WFB2</accession>
<gene>
    <name evidence="1" type="ORF">C7B45_12890</name>
</gene>
<dbReference type="Proteomes" id="UP000241848">
    <property type="component" value="Unassembled WGS sequence"/>
</dbReference>
<name>A0A2T2WFB2_9FIRM</name>
<organism evidence="1 2">
    <name type="scientific">Sulfobacillus acidophilus</name>
    <dbReference type="NCBI Taxonomy" id="53633"/>
    <lineage>
        <taxon>Bacteria</taxon>
        <taxon>Bacillati</taxon>
        <taxon>Bacillota</taxon>
        <taxon>Clostridia</taxon>
        <taxon>Eubacteriales</taxon>
        <taxon>Clostridiales Family XVII. Incertae Sedis</taxon>
        <taxon>Sulfobacillus</taxon>
    </lineage>
</organism>
<evidence type="ECO:0000313" key="2">
    <source>
        <dbReference type="Proteomes" id="UP000241848"/>
    </source>
</evidence>
<proteinExistence type="predicted"/>
<protein>
    <submittedName>
        <fullName evidence="1">Uncharacterized protein</fullName>
    </submittedName>
</protein>
<reference evidence="1 2" key="1">
    <citation type="journal article" date="2014" name="BMC Genomics">
        <title>Comparison of environmental and isolate Sulfobacillus genomes reveals diverse carbon, sulfur, nitrogen, and hydrogen metabolisms.</title>
        <authorList>
            <person name="Justice N.B."/>
            <person name="Norman A."/>
            <person name="Brown C.T."/>
            <person name="Singh A."/>
            <person name="Thomas B.C."/>
            <person name="Banfield J.F."/>
        </authorList>
    </citation>
    <scope>NUCLEOTIDE SEQUENCE [LARGE SCALE GENOMIC DNA]</scope>
    <source>
        <strain evidence="1">AMDSBA3</strain>
    </source>
</reference>